<keyword evidence="1" id="KW-0812">Transmembrane</keyword>
<evidence type="ECO:0000313" key="2">
    <source>
        <dbReference type="EnsemblMetazoa" id="XP_028512664.1"/>
    </source>
</evidence>
<keyword evidence="3" id="KW-1185">Reference proteome</keyword>
<dbReference type="Pfam" id="PF18758">
    <property type="entry name" value="KDZ"/>
    <property type="match status" value="1"/>
</dbReference>
<dbReference type="KEGG" id="epa:110232162"/>
<sequence length="659" mass="76405">MEKLTRDYAILARLIFVFRIFGLTFIKLKKLCLILRRFVLQSPHERIKAKLSGDEEAAATEFAAQCESLNAIYPEVAAKDEKELRKVLHGYGIDSNIPTGYLLMTNRQKCRCCGKELSVENKPHNLMVYDLKHGPLVGSRMTKICRRCDIHEHCGYWTLKGFKHYDKESLDDCNYLLTSEETAIDIDMLKDVGNLLIVGAVPFSTYASSYNRRFGNEDQSCIDEEKVDIRKGKQTAQELFKRRKGLDRRRLEEAFIVYASLDLMRRHNFEIEHFPYDKSELTKLVVICFHSIFVSKWSEHSCQHKGCKNVVVIDGNMKNCRQVCSCKGVTQLQFEGMIGAITVGCLNTPAKGLRLCKDHSTTSIAFRDDENLMNEKQCDDKDDKDDLLPLSVINERETRSGKFFEIKWNDGRCTWVKESNLPAKFLENSSKIHIVDVDEVGQKRMEYTMVTDKHKENDKQEKVFESHGFAVENYHDNYVEDEDGSKLRSLICGTEKGKHKCKNAKTAGILVFERPCGVVIDVRELFGSESKSQVYGHLHQLMTKEHMSTTEVICYDDACHLKKFCKNPVRSNDTKTSRELAQMEMVCDRFHFKNHTDKWCRRNCNPYNCNALKDVNTEVCEQLFSWLSTFSRITKHMNRYRFLFMMLYVLDCHNEDVNK</sequence>
<name>A0A913YC84_EXADI</name>
<dbReference type="RefSeq" id="XP_028512664.1">
    <property type="nucleotide sequence ID" value="XM_028656863.1"/>
</dbReference>
<evidence type="ECO:0000256" key="1">
    <source>
        <dbReference type="SAM" id="Phobius"/>
    </source>
</evidence>
<keyword evidence="1" id="KW-0472">Membrane</keyword>
<feature type="transmembrane region" description="Helical" evidence="1">
    <location>
        <begin position="7"/>
        <end position="26"/>
    </location>
</feature>
<reference evidence="2" key="1">
    <citation type="submission" date="2022-11" db="UniProtKB">
        <authorList>
            <consortium name="EnsemblMetazoa"/>
        </authorList>
    </citation>
    <scope>IDENTIFICATION</scope>
</reference>
<dbReference type="InterPro" id="IPR040521">
    <property type="entry name" value="KDZ"/>
</dbReference>
<dbReference type="GeneID" id="110232162"/>
<dbReference type="AlphaFoldDB" id="A0A913YC84"/>
<dbReference type="EnsemblMetazoa" id="XM_028656863.1">
    <property type="protein sequence ID" value="XP_028512664.1"/>
    <property type="gene ID" value="LOC110232162"/>
</dbReference>
<evidence type="ECO:0000313" key="3">
    <source>
        <dbReference type="Proteomes" id="UP000887567"/>
    </source>
</evidence>
<dbReference type="Proteomes" id="UP000887567">
    <property type="component" value="Unplaced"/>
</dbReference>
<proteinExistence type="predicted"/>
<protein>
    <submittedName>
        <fullName evidence="2">Uncharacterized protein</fullName>
    </submittedName>
</protein>
<accession>A0A913YC84</accession>
<dbReference type="OrthoDB" id="5955232at2759"/>
<organism evidence="2 3">
    <name type="scientific">Exaiptasia diaphana</name>
    <name type="common">Tropical sea anemone</name>
    <name type="synonym">Aiptasia pulchella</name>
    <dbReference type="NCBI Taxonomy" id="2652724"/>
    <lineage>
        <taxon>Eukaryota</taxon>
        <taxon>Metazoa</taxon>
        <taxon>Cnidaria</taxon>
        <taxon>Anthozoa</taxon>
        <taxon>Hexacorallia</taxon>
        <taxon>Actiniaria</taxon>
        <taxon>Aiptasiidae</taxon>
        <taxon>Exaiptasia</taxon>
    </lineage>
</organism>
<keyword evidence="1" id="KW-1133">Transmembrane helix</keyword>